<proteinExistence type="inferred from homology"/>
<dbReference type="EMBL" id="ML978082">
    <property type="protein sequence ID" value="KAF2008652.1"/>
    <property type="molecule type" value="Genomic_DNA"/>
</dbReference>
<dbReference type="InterPro" id="IPR008030">
    <property type="entry name" value="NmrA-like"/>
</dbReference>
<dbReference type="SUPFAM" id="SSF51735">
    <property type="entry name" value="NAD(P)-binding Rossmann-fold domains"/>
    <property type="match status" value="1"/>
</dbReference>
<evidence type="ECO:0000313" key="5">
    <source>
        <dbReference type="Proteomes" id="UP000799778"/>
    </source>
</evidence>
<keyword evidence="5" id="KW-1185">Reference proteome</keyword>
<protein>
    <submittedName>
        <fullName evidence="4">NAD(P)-binding protein</fullName>
    </submittedName>
</protein>
<evidence type="ECO:0000256" key="1">
    <source>
        <dbReference type="ARBA" id="ARBA00006328"/>
    </source>
</evidence>
<name>A0A6A5X6X1_9PLEO</name>
<feature type="domain" description="NmrA-like" evidence="3">
    <location>
        <begin position="2"/>
        <end position="290"/>
    </location>
</feature>
<dbReference type="RefSeq" id="XP_033376991.1">
    <property type="nucleotide sequence ID" value="XM_033524081.1"/>
</dbReference>
<dbReference type="CDD" id="cd05251">
    <property type="entry name" value="NmrA_like_SDR_a"/>
    <property type="match status" value="1"/>
</dbReference>
<evidence type="ECO:0000256" key="2">
    <source>
        <dbReference type="ARBA" id="ARBA00022857"/>
    </source>
</evidence>
<dbReference type="OrthoDB" id="9997102at2759"/>
<keyword evidence="2" id="KW-0521">NADP</keyword>
<sequence>MAKSILITGATGKQGGAVLRALLSSPSAHGPFTIYALTRSSPSSPAAAKLSSLSPNVKVVQGDLEDVEAVFRGVKGGIWGVFGVQTPMGKGGVASEERQGKALVDAALKHGVQHFVYSSVDRGGDVSIETPTDIPHFISKHNIEKYLIEKTAAEGRNGGRKMGWTILRPVAFMDNFTDDFMGRVLPTAWRDVLGNKPLQLVATRDIGKFGAMALLEPEAYDGKAISLAGDELTFKQMSRTFEDKTGKSVPVTYGFLVRIIMWMSKEFGYMVRWFKTDGYGANVAKCKAQLPEMLDFGTYLETESAWKKK</sequence>
<dbReference type="GO" id="GO:0005634">
    <property type="term" value="C:nucleus"/>
    <property type="evidence" value="ECO:0007669"/>
    <property type="project" value="TreeGrafter"/>
</dbReference>
<evidence type="ECO:0000313" key="4">
    <source>
        <dbReference type="EMBL" id="KAF2008652.1"/>
    </source>
</evidence>
<dbReference type="PANTHER" id="PTHR42748">
    <property type="entry name" value="NITROGEN METABOLITE REPRESSION PROTEIN NMRA FAMILY MEMBER"/>
    <property type="match status" value="1"/>
</dbReference>
<dbReference type="InterPro" id="IPR036291">
    <property type="entry name" value="NAD(P)-bd_dom_sf"/>
</dbReference>
<dbReference type="Gene3D" id="3.40.50.720">
    <property type="entry name" value="NAD(P)-binding Rossmann-like Domain"/>
    <property type="match status" value="1"/>
</dbReference>
<dbReference type="Pfam" id="PF05368">
    <property type="entry name" value="NmrA"/>
    <property type="match status" value="1"/>
</dbReference>
<organism evidence="4 5">
    <name type="scientific">Aaosphaeria arxii CBS 175.79</name>
    <dbReference type="NCBI Taxonomy" id="1450172"/>
    <lineage>
        <taxon>Eukaryota</taxon>
        <taxon>Fungi</taxon>
        <taxon>Dikarya</taxon>
        <taxon>Ascomycota</taxon>
        <taxon>Pezizomycotina</taxon>
        <taxon>Dothideomycetes</taxon>
        <taxon>Pleosporomycetidae</taxon>
        <taxon>Pleosporales</taxon>
        <taxon>Pleosporales incertae sedis</taxon>
        <taxon>Aaosphaeria</taxon>
    </lineage>
</organism>
<evidence type="ECO:0000259" key="3">
    <source>
        <dbReference type="Pfam" id="PF05368"/>
    </source>
</evidence>
<accession>A0A6A5X6X1</accession>
<dbReference type="Proteomes" id="UP000799778">
    <property type="component" value="Unassembled WGS sequence"/>
</dbReference>
<dbReference type="Gene3D" id="3.90.25.10">
    <property type="entry name" value="UDP-galactose 4-epimerase, domain 1"/>
    <property type="match status" value="1"/>
</dbReference>
<gene>
    <name evidence="4" type="ORF">BU24DRAFT_360072</name>
</gene>
<comment type="similarity">
    <text evidence="1">Belongs to the NmrA-type oxidoreductase family.</text>
</comment>
<dbReference type="PANTHER" id="PTHR42748:SF7">
    <property type="entry name" value="NMRA LIKE REDOX SENSOR 1-RELATED"/>
    <property type="match status" value="1"/>
</dbReference>
<dbReference type="InterPro" id="IPR051164">
    <property type="entry name" value="NmrA-like_oxidored"/>
</dbReference>
<reference evidence="4" key="1">
    <citation type="journal article" date="2020" name="Stud. Mycol.">
        <title>101 Dothideomycetes genomes: a test case for predicting lifestyles and emergence of pathogens.</title>
        <authorList>
            <person name="Haridas S."/>
            <person name="Albert R."/>
            <person name="Binder M."/>
            <person name="Bloem J."/>
            <person name="Labutti K."/>
            <person name="Salamov A."/>
            <person name="Andreopoulos B."/>
            <person name="Baker S."/>
            <person name="Barry K."/>
            <person name="Bills G."/>
            <person name="Bluhm B."/>
            <person name="Cannon C."/>
            <person name="Castanera R."/>
            <person name="Culley D."/>
            <person name="Daum C."/>
            <person name="Ezra D."/>
            <person name="Gonzalez J."/>
            <person name="Henrissat B."/>
            <person name="Kuo A."/>
            <person name="Liang C."/>
            <person name="Lipzen A."/>
            <person name="Lutzoni F."/>
            <person name="Magnuson J."/>
            <person name="Mondo S."/>
            <person name="Nolan M."/>
            <person name="Ohm R."/>
            <person name="Pangilinan J."/>
            <person name="Park H.-J."/>
            <person name="Ramirez L."/>
            <person name="Alfaro M."/>
            <person name="Sun H."/>
            <person name="Tritt A."/>
            <person name="Yoshinaga Y."/>
            <person name="Zwiers L.-H."/>
            <person name="Turgeon B."/>
            <person name="Goodwin S."/>
            <person name="Spatafora J."/>
            <person name="Crous P."/>
            <person name="Grigoriev I."/>
        </authorList>
    </citation>
    <scope>NUCLEOTIDE SEQUENCE</scope>
    <source>
        <strain evidence="4">CBS 175.79</strain>
    </source>
</reference>
<dbReference type="AlphaFoldDB" id="A0A6A5X6X1"/>
<dbReference type="GeneID" id="54281478"/>